<sequence length="88" mass="9964">MGYHKFRFIKTNNKDNELESLYVRVEVILLEAARSGATDLASLYVFQHDLAQRSFTNSAIQYYGSLADPFVIADYNSTYVSRSSQAGE</sequence>
<reference evidence="1 2" key="1">
    <citation type="submission" date="2014-11" db="EMBL/GenBank/DDBJ databases">
        <authorList>
            <person name="Wibberg Daniel"/>
        </authorList>
    </citation>
    <scope>NUCLEOTIDE SEQUENCE [LARGE SCALE GENOMIC DNA]</scope>
    <source>
        <strain evidence="1">Rhizoctonia solani AG1-IB 7/3/14</strain>
    </source>
</reference>
<dbReference type="EMBL" id="LN679364">
    <property type="protein sequence ID" value="CEL56960.1"/>
    <property type="molecule type" value="Genomic_DNA"/>
</dbReference>
<evidence type="ECO:0000313" key="2">
    <source>
        <dbReference type="Proteomes" id="UP000059188"/>
    </source>
</evidence>
<protein>
    <submittedName>
        <fullName evidence="1">Uncharacterized protein</fullName>
    </submittedName>
</protein>
<dbReference type="AlphaFoldDB" id="A0A0B7FH48"/>
<organism evidence="1 2">
    <name type="scientific">Thanatephorus cucumeris (strain AG1-IB / isolate 7/3/14)</name>
    <name type="common">Lettuce bottom rot fungus</name>
    <name type="synonym">Rhizoctonia solani</name>
    <dbReference type="NCBI Taxonomy" id="1108050"/>
    <lineage>
        <taxon>Eukaryota</taxon>
        <taxon>Fungi</taxon>
        <taxon>Dikarya</taxon>
        <taxon>Basidiomycota</taxon>
        <taxon>Agaricomycotina</taxon>
        <taxon>Agaricomycetes</taxon>
        <taxon>Cantharellales</taxon>
        <taxon>Ceratobasidiaceae</taxon>
        <taxon>Rhizoctonia</taxon>
        <taxon>Rhizoctonia solani AG-1</taxon>
    </lineage>
</organism>
<proteinExistence type="predicted"/>
<evidence type="ECO:0000313" key="1">
    <source>
        <dbReference type="EMBL" id="CEL56960.1"/>
    </source>
</evidence>
<keyword evidence="2" id="KW-1185">Reference proteome</keyword>
<name>A0A0B7FH48_THACB</name>
<gene>
    <name evidence="1" type="ORF">RSOLAG1IB_12043</name>
</gene>
<accession>A0A0B7FH48</accession>
<dbReference type="Proteomes" id="UP000059188">
    <property type="component" value="Unassembled WGS sequence"/>
</dbReference>